<evidence type="ECO:0000256" key="2">
    <source>
        <dbReference type="SAM" id="Phobius"/>
    </source>
</evidence>
<keyword evidence="2" id="KW-0472">Membrane</keyword>
<feature type="transmembrane region" description="Helical" evidence="2">
    <location>
        <begin position="244"/>
        <end position="265"/>
    </location>
</feature>
<dbReference type="PATRIC" id="fig|1218492.5.peg.881"/>
<dbReference type="PANTHER" id="PTHR32502:SF23">
    <property type="entry name" value="TRANSPORT PROTEIN, PTS SYSTEM"/>
    <property type="match status" value="1"/>
</dbReference>
<dbReference type="PANTHER" id="PTHR32502">
    <property type="entry name" value="N-ACETYLGALACTOSAMINE PERMEASE II COMPONENT-RELATED"/>
    <property type="match status" value="1"/>
</dbReference>
<sequence>MSTDTNTEQLEKDTLPSEQATARKVTKKEVVKAFWRWTFFSHANYNYERLQATGVIHALSPIFKKLYGDNQEEMTKALQRHMQFFNTEPHFGGAILGVTIAMEEEKANGAPISDDMINSFKTGLMGPLAGVGDTLWQGTLIPILLSFTISFGAKGNIFMGPILFALLHMGIMWTIGYFSWMEGFNLGKEGIAKVLSGSLLPKVMSFAQTLGPIAIGALSAQFVKVSSPVKFMLGKSTLKLQNGVLDKLVLGLLPLAVTMLTYYLLKKKMKPTTVLIVLVLIGVVGGAFWII</sequence>
<accession>A0A0F4LTR9</accession>
<dbReference type="Pfam" id="PF03613">
    <property type="entry name" value="EIID-AGA"/>
    <property type="match status" value="1"/>
</dbReference>
<dbReference type="Proteomes" id="UP000033558">
    <property type="component" value="Unassembled WGS sequence"/>
</dbReference>
<dbReference type="EMBL" id="JXJQ01000008">
    <property type="protein sequence ID" value="KJY61694.1"/>
    <property type="molecule type" value="Genomic_DNA"/>
</dbReference>
<dbReference type="GO" id="GO:0005886">
    <property type="term" value="C:plasma membrane"/>
    <property type="evidence" value="ECO:0007669"/>
    <property type="project" value="TreeGrafter"/>
</dbReference>
<dbReference type="InterPro" id="IPR004704">
    <property type="entry name" value="PTS_IID_man"/>
</dbReference>
<comment type="caution">
    <text evidence="3">The sequence shown here is derived from an EMBL/GenBank/DDBJ whole genome shotgun (WGS) entry which is preliminary data.</text>
</comment>
<evidence type="ECO:0000313" key="4">
    <source>
        <dbReference type="Proteomes" id="UP000033558"/>
    </source>
</evidence>
<feature type="transmembrane region" description="Helical" evidence="2">
    <location>
        <begin position="160"/>
        <end position="180"/>
    </location>
</feature>
<evidence type="ECO:0000256" key="1">
    <source>
        <dbReference type="SAM" id="MobiDB-lite"/>
    </source>
</evidence>
<protein>
    <submittedName>
        <fullName evidence="3">PTS Man IID</fullName>
    </submittedName>
</protein>
<organism evidence="3 4">
    <name type="scientific">Bombilactobacillus mellifer</name>
    <dbReference type="NCBI Taxonomy" id="1218492"/>
    <lineage>
        <taxon>Bacteria</taxon>
        <taxon>Bacillati</taxon>
        <taxon>Bacillota</taxon>
        <taxon>Bacilli</taxon>
        <taxon>Lactobacillales</taxon>
        <taxon>Lactobacillaceae</taxon>
        <taxon>Bombilactobacillus</taxon>
    </lineage>
</organism>
<dbReference type="OrthoDB" id="9795582at2"/>
<dbReference type="AlphaFoldDB" id="A0A0F4LTR9"/>
<dbReference type="HOGENOM" id="CLU_060742_0_1_9"/>
<dbReference type="RefSeq" id="WP_046316300.1">
    <property type="nucleotide sequence ID" value="NZ_JAMBJK010000018.1"/>
</dbReference>
<feature type="transmembrane region" description="Helical" evidence="2">
    <location>
        <begin position="271"/>
        <end position="290"/>
    </location>
</feature>
<proteinExistence type="predicted"/>
<evidence type="ECO:0000313" key="3">
    <source>
        <dbReference type="EMBL" id="KJY61694.1"/>
    </source>
</evidence>
<reference evidence="3 4" key="1">
    <citation type="submission" date="2015-01" db="EMBL/GenBank/DDBJ databases">
        <title>Comparative genomics of the lactic acid bacteria isolated from the honey bee gut.</title>
        <authorList>
            <person name="Ellegaard K.M."/>
            <person name="Tamarit D."/>
            <person name="Javelind E."/>
            <person name="Olofsson T."/>
            <person name="Andersson S.G."/>
            <person name="Vasquez A."/>
        </authorList>
    </citation>
    <scope>NUCLEOTIDE SEQUENCE [LARGE SCALE GENOMIC DNA]</scope>
    <source>
        <strain evidence="3 4">Bin4</strain>
    </source>
</reference>
<dbReference type="GO" id="GO:0009401">
    <property type="term" value="P:phosphoenolpyruvate-dependent sugar phosphotransferase system"/>
    <property type="evidence" value="ECO:0007669"/>
    <property type="project" value="InterPro"/>
</dbReference>
<feature type="region of interest" description="Disordered" evidence="1">
    <location>
        <begin position="1"/>
        <end position="22"/>
    </location>
</feature>
<keyword evidence="2" id="KW-1133">Transmembrane helix</keyword>
<name>A0A0F4LTR9_9LACO</name>
<keyword evidence="2" id="KW-0812">Transmembrane</keyword>
<gene>
    <name evidence="3" type="ORF">JG30_07430</name>
</gene>
<dbReference type="STRING" id="1218492.JG30_07430"/>
<dbReference type="InterPro" id="IPR050303">
    <property type="entry name" value="GatZ_KbaZ_carbometab"/>
</dbReference>
<dbReference type="PROSITE" id="PS51108">
    <property type="entry name" value="PTS_EIID"/>
    <property type="match status" value="1"/>
</dbReference>
<keyword evidence="4" id="KW-1185">Reference proteome</keyword>